<organism evidence="1 2">
    <name type="scientific">Baudoinia panamericana (strain UAMH 10762)</name>
    <name type="common">Angels' share fungus</name>
    <name type="synonym">Baudoinia compniacensis (strain UAMH 10762)</name>
    <dbReference type="NCBI Taxonomy" id="717646"/>
    <lineage>
        <taxon>Eukaryota</taxon>
        <taxon>Fungi</taxon>
        <taxon>Dikarya</taxon>
        <taxon>Ascomycota</taxon>
        <taxon>Pezizomycotina</taxon>
        <taxon>Dothideomycetes</taxon>
        <taxon>Dothideomycetidae</taxon>
        <taxon>Mycosphaerellales</taxon>
        <taxon>Teratosphaeriaceae</taxon>
        <taxon>Baudoinia</taxon>
    </lineage>
</organism>
<dbReference type="GeneID" id="19116504"/>
<proteinExistence type="predicted"/>
<gene>
    <name evidence="1" type="ORF">BAUCODRAFT_69184</name>
</gene>
<dbReference type="OMA" id="PCATTGI"/>
<accession>M2NDN8</accession>
<evidence type="ECO:0000313" key="2">
    <source>
        <dbReference type="Proteomes" id="UP000011761"/>
    </source>
</evidence>
<dbReference type="Proteomes" id="UP000011761">
    <property type="component" value="Unassembled WGS sequence"/>
</dbReference>
<sequence>MAEPSNCHHTFKIAKSNTTLIVWKCQVCDSGPHWYIYQCTKCGLKTCQPCATTGIPPM</sequence>
<reference evidence="1 2" key="1">
    <citation type="journal article" date="2012" name="PLoS Pathog.">
        <title>Diverse lifestyles and strategies of plant pathogenesis encoded in the genomes of eighteen Dothideomycetes fungi.</title>
        <authorList>
            <person name="Ohm R.A."/>
            <person name="Feau N."/>
            <person name="Henrissat B."/>
            <person name="Schoch C.L."/>
            <person name="Horwitz B.A."/>
            <person name="Barry K.W."/>
            <person name="Condon B.J."/>
            <person name="Copeland A.C."/>
            <person name="Dhillon B."/>
            <person name="Glaser F."/>
            <person name="Hesse C.N."/>
            <person name="Kosti I."/>
            <person name="LaButti K."/>
            <person name="Lindquist E.A."/>
            <person name="Lucas S."/>
            <person name="Salamov A.A."/>
            <person name="Bradshaw R.E."/>
            <person name="Ciuffetti L."/>
            <person name="Hamelin R.C."/>
            <person name="Kema G.H.J."/>
            <person name="Lawrence C."/>
            <person name="Scott J.A."/>
            <person name="Spatafora J.W."/>
            <person name="Turgeon B.G."/>
            <person name="de Wit P.J.G.M."/>
            <person name="Zhong S."/>
            <person name="Goodwin S.B."/>
            <person name="Grigoriev I.V."/>
        </authorList>
    </citation>
    <scope>NUCLEOTIDE SEQUENCE [LARGE SCALE GENOMIC DNA]</scope>
    <source>
        <strain evidence="1 2">UAMH 10762</strain>
    </source>
</reference>
<name>M2NDN8_BAUPA</name>
<dbReference type="HOGENOM" id="CLU_212308_0_0_1"/>
<evidence type="ECO:0000313" key="1">
    <source>
        <dbReference type="EMBL" id="EMC97339.1"/>
    </source>
</evidence>
<dbReference type="KEGG" id="bcom:BAUCODRAFT_69184"/>
<dbReference type="InterPro" id="IPR046349">
    <property type="entry name" value="C1-like_sf"/>
</dbReference>
<dbReference type="EMBL" id="KB445554">
    <property type="protein sequence ID" value="EMC97339.1"/>
    <property type="molecule type" value="Genomic_DNA"/>
</dbReference>
<dbReference type="RefSeq" id="XP_007675500.1">
    <property type="nucleotide sequence ID" value="XM_007677310.1"/>
</dbReference>
<protein>
    <submittedName>
        <fullName evidence="1">Uncharacterized protein</fullName>
    </submittedName>
</protein>
<dbReference type="AlphaFoldDB" id="M2NDN8"/>
<dbReference type="SUPFAM" id="SSF57889">
    <property type="entry name" value="Cysteine-rich domain"/>
    <property type="match status" value="1"/>
</dbReference>
<keyword evidence="2" id="KW-1185">Reference proteome</keyword>
<dbReference type="OrthoDB" id="4596934at2759"/>